<keyword evidence="2" id="KW-1185">Reference proteome</keyword>
<reference evidence="1 2" key="1">
    <citation type="submission" date="2021-03" db="EMBL/GenBank/DDBJ databases">
        <title>Whole genome shotgun sequence of Actinoplanes toevensis NBRC 105298.</title>
        <authorList>
            <person name="Komaki H."/>
            <person name="Tamura T."/>
        </authorList>
    </citation>
    <scope>NUCLEOTIDE SEQUENCE [LARGE SCALE GENOMIC DNA]</scope>
    <source>
        <strain evidence="1 2">NBRC 105298</strain>
    </source>
</reference>
<dbReference type="Proteomes" id="UP000677082">
    <property type="component" value="Unassembled WGS sequence"/>
</dbReference>
<comment type="caution">
    <text evidence="1">The sequence shown here is derived from an EMBL/GenBank/DDBJ whole genome shotgun (WGS) entry which is preliminary data.</text>
</comment>
<name>A0A919T7Y9_9ACTN</name>
<gene>
    <name evidence="1" type="ORF">Ato02nite_024680</name>
</gene>
<organism evidence="1 2">
    <name type="scientific">Paractinoplanes toevensis</name>
    <dbReference type="NCBI Taxonomy" id="571911"/>
    <lineage>
        <taxon>Bacteria</taxon>
        <taxon>Bacillati</taxon>
        <taxon>Actinomycetota</taxon>
        <taxon>Actinomycetes</taxon>
        <taxon>Micromonosporales</taxon>
        <taxon>Micromonosporaceae</taxon>
        <taxon>Paractinoplanes</taxon>
    </lineage>
</organism>
<evidence type="ECO:0000313" key="1">
    <source>
        <dbReference type="EMBL" id="GIM90675.1"/>
    </source>
</evidence>
<dbReference type="EMBL" id="BOQN01000034">
    <property type="protein sequence ID" value="GIM90675.1"/>
    <property type="molecule type" value="Genomic_DNA"/>
</dbReference>
<accession>A0A919T7Y9</accession>
<dbReference type="AlphaFoldDB" id="A0A919T7Y9"/>
<evidence type="ECO:0000313" key="2">
    <source>
        <dbReference type="Proteomes" id="UP000677082"/>
    </source>
</evidence>
<protein>
    <submittedName>
        <fullName evidence="1">Uncharacterized protein</fullName>
    </submittedName>
</protein>
<sequence length="182" mass="19219">MHGVSTNQLHTELLHRMLVARHFAERGVPVPVLEDLDFVIGLGEEAVLIGLSAALASTDALVRHHLPADHAGVPGSLVVCVHERPGRLPVSFRPALTTEEPEPASAEAIDGLDVEAVLACASRIARAVRSGGGTGLMELDVSGPADPIEILTVRMRAAHELDDNALRAIDGHATRQVLAALR</sequence>
<proteinExistence type="predicted"/>